<dbReference type="Gene3D" id="2.60.120.10">
    <property type="entry name" value="Jelly Rolls"/>
    <property type="match status" value="1"/>
</dbReference>
<dbReference type="InterPro" id="IPR013096">
    <property type="entry name" value="Cupin_2"/>
</dbReference>
<sequence length="145" mass="15467">MPTLGKIAVTTVNDKGKGVFEPDLDVTATQLDPKATIRRIFSASQVPIPGIKFNDADEVPSIANKQGAEFVLSELQPGSVSPMHATPSVDFGVILSGEVALVLDSGEEKILRAGDVYVQKSTSHRWENRGTEVVTLVVVLVSARP</sequence>
<gene>
    <name evidence="2" type="ORF">SBRCBS47491_004739</name>
</gene>
<dbReference type="CDD" id="cd02231">
    <property type="entry name" value="cupin_BLL6423-like"/>
    <property type="match status" value="1"/>
</dbReference>
<comment type="caution">
    <text evidence="2">The sequence shown here is derived from an EMBL/GenBank/DDBJ whole genome shotgun (WGS) entry which is preliminary data.</text>
</comment>
<proteinExistence type="predicted"/>
<dbReference type="InterPro" id="IPR011051">
    <property type="entry name" value="RmlC_Cupin_sf"/>
</dbReference>
<reference evidence="2 3" key="1">
    <citation type="submission" date="2024-01" db="EMBL/GenBank/DDBJ databases">
        <authorList>
            <person name="Allen C."/>
            <person name="Tagirdzhanova G."/>
        </authorList>
    </citation>
    <scope>NUCLEOTIDE SEQUENCE [LARGE SCALE GENOMIC DNA]</scope>
</reference>
<feature type="domain" description="Cupin type-2" evidence="1">
    <location>
        <begin position="72"/>
        <end position="139"/>
    </location>
</feature>
<dbReference type="PANTHER" id="PTHR36156:SF2">
    <property type="entry name" value="CUPIN TYPE-2 DOMAIN-CONTAINING PROTEIN"/>
    <property type="match status" value="1"/>
</dbReference>
<dbReference type="InterPro" id="IPR014710">
    <property type="entry name" value="RmlC-like_jellyroll"/>
</dbReference>
<name>A0ABP0BQX4_9PEZI</name>
<accession>A0ABP0BQX4</accession>
<evidence type="ECO:0000259" key="1">
    <source>
        <dbReference type="Pfam" id="PF07883"/>
    </source>
</evidence>
<protein>
    <recommendedName>
        <fullName evidence="1">Cupin type-2 domain-containing protein</fullName>
    </recommendedName>
</protein>
<evidence type="ECO:0000313" key="3">
    <source>
        <dbReference type="Proteomes" id="UP001642406"/>
    </source>
</evidence>
<dbReference type="Proteomes" id="UP001642406">
    <property type="component" value="Unassembled WGS sequence"/>
</dbReference>
<dbReference type="Pfam" id="PF07883">
    <property type="entry name" value="Cupin_2"/>
    <property type="match status" value="1"/>
</dbReference>
<keyword evidence="3" id="KW-1185">Reference proteome</keyword>
<dbReference type="EMBL" id="CAWUHC010000037">
    <property type="protein sequence ID" value="CAK7222055.1"/>
    <property type="molecule type" value="Genomic_DNA"/>
</dbReference>
<dbReference type="PANTHER" id="PTHR36156">
    <property type="entry name" value="SLR2101 PROTEIN"/>
    <property type="match status" value="1"/>
</dbReference>
<dbReference type="SUPFAM" id="SSF51182">
    <property type="entry name" value="RmlC-like cupins"/>
    <property type="match status" value="1"/>
</dbReference>
<evidence type="ECO:0000313" key="2">
    <source>
        <dbReference type="EMBL" id="CAK7222055.1"/>
    </source>
</evidence>
<dbReference type="InterPro" id="IPR047142">
    <property type="entry name" value="OryJ/VirC-like"/>
</dbReference>
<organism evidence="2 3">
    <name type="scientific">Sporothrix bragantina</name>
    <dbReference type="NCBI Taxonomy" id="671064"/>
    <lineage>
        <taxon>Eukaryota</taxon>
        <taxon>Fungi</taxon>
        <taxon>Dikarya</taxon>
        <taxon>Ascomycota</taxon>
        <taxon>Pezizomycotina</taxon>
        <taxon>Sordariomycetes</taxon>
        <taxon>Sordariomycetidae</taxon>
        <taxon>Ophiostomatales</taxon>
        <taxon>Ophiostomataceae</taxon>
        <taxon>Sporothrix</taxon>
    </lineage>
</organism>